<dbReference type="EMBL" id="BPLR01021072">
    <property type="protein sequence ID" value="GIX85563.1"/>
    <property type="molecule type" value="Genomic_DNA"/>
</dbReference>
<reference evidence="1 2" key="1">
    <citation type="submission" date="2021-06" db="EMBL/GenBank/DDBJ databases">
        <title>Caerostris extrusa draft genome.</title>
        <authorList>
            <person name="Kono N."/>
            <person name="Arakawa K."/>
        </authorList>
    </citation>
    <scope>NUCLEOTIDE SEQUENCE [LARGE SCALE GENOMIC DNA]</scope>
</reference>
<protein>
    <submittedName>
        <fullName evidence="1">Uncharacterized protein</fullName>
    </submittedName>
</protein>
<evidence type="ECO:0000313" key="2">
    <source>
        <dbReference type="Proteomes" id="UP001054945"/>
    </source>
</evidence>
<name>A0AAV4NP62_CAEEX</name>
<keyword evidence="2" id="KW-1185">Reference proteome</keyword>
<sequence>MFTDKNEKGTLIQNEALMNEIKFKSPENNKLSYEAIMTSLNLIQFEFPTPAVTNLKSHQTTEDYKTQQLDLLIITVFAARFQDSDNALRKPWRAGKVH</sequence>
<organism evidence="1 2">
    <name type="scientific">Caerostris extrusa</name>
    <name type="common">Bark spider</name>
    <name type="synonym">Caerostris bankana</name>
    <dbReference type="NCBI Taxonomy" id="172846"/>
    <lineage>
        <taxon>Eukaryota</taxon>
        <taxon>Metazoa</taxon>
        <taxon>Ecdysozoa</taxon>
        <taxon>Arthropoda</taxon>
        <taxon>Chelicerata</taxon>
        <taxon>Arachnida</taxon>
        <taxon>Araneae</taxon>
        <taxon>Araneomorphae</taxon>
        <taxon>Entelegynae</taxon>
        <taxon>Araneoidea</taxon>
        <taxon>Araneidae</taxon>
        <taxon>Caerostris</taxon>
    </lineage>
</organism>
<evidence type="ECO:0000313" key="1">
    <source>
        <dbReference type="EMBL" id="GIX85563.1"/>
    </source>
</evidence>
<dbReference type="Proteomes" id="UP001054945">
    <property type="component" value="Unassembled WGS sequence"/>
</dbReference>
<dbReference type="AlphaFoldDB" id="A0AAV4NP62"/>
<gene>
    <name evidence="1" type="ORF">CEXT_222881</name>
</gene>
<accession>A0AAV4NP62</accession>
<proteinExistence type="predicted"/>
<comment type="caution">
    <text evidence="1">The sequence shown here is derived from an EMBL/GenBank/DDBJ whole genome shotgun (WGS) entry which is preliminary data.</text>
</comment>